<dbReference type="AlphaFoldDB" id="A0A9W4WUP8"/>
<organism evidence="1 2">
    <name type="scientific">Funneliformis geosporum</name>
    <dbReference type="NCBI Taxonomy" id="1117311"/>
    <lineage>
        <taxon>Eukaryota</taxon>
        <taxon>Fungi</taxon>
        <taxon>Fungi incertae sedis</taxon>
        <taxon>Mucoromycota</taxon>
        <taxon>Glomeromycotina</taxon>
        <taxon>Glomeromycetes</taxon>
        <taxon>Glomerales</taxon>
        <taxon>Glomeraceae</taxon>
        <taxon>Funneliformis</taxon>
    </lineage>
</organism>
<keyword evidence="2" id="KW-1185">Reference proteome</keyword>
<evidence type="ECO:0000313" key="2">
    <source>
        <dbReference type="Proteomes" id="UP001153678"/>
    </source>
</evidence>
<dbReference type="OrthoDB" id="2425766at2759"/>
<accession>A0A9W4WUP8</accession>
<dbReference type="PANTHER" id="PTHR46954:SF1">
    <property type="entry name" value="C2H2-TYPE DOMAIN-CONTAINING PROTEIN"/>
    <property type="match status" value="1"/>
</dbReference>
<gene>
    <name evidence="1" type="ORF">FWILDA_LOCUS6096</name>
</gene>
<evidence type="ECO:0000313" key="1">
    <source>
        <dbReference type="EMBL" id="CAI2173460.1"/>
    </source>
</evidence>
<dbReference type="Proteomes" id="UP001153678">
    <property type="component" value="Unassembled WGS sequence"/>
</dbReference>
<proteinExistence type="predicted"/>
<dbReference type="PANTHER" id="PTHR46954">
    <property type="entry name" value="C2H2-TYPE DOMAIN-CONTAINING PROTEIN"/>
    <property type="match status" value="1"/>
</dbReference>
<sequence>MSDLNLLIRESYFNGILKIDGQIKPIWILLVDEGPDENLHYMKNILQYCRMFHIFDLNYLSIQTHTSGQSVFNLIECSMAILSQKLASIILPIDKYDFHFNSQGQVVDLELAMKNFCYASEVLCTL</sequence>
<protein>
    <submittedName>
        <fullName evidence="1">2490_t:CDS:1</fullName>
    </submittedName>
</protein>
<dbReference type="EMBL" id="CAMKVN010001068">
    <property type="protein sequence ID" value="CAI2173460.1"/>
    <property type="molecule type" value="Genomic_DNA"/>
</dbReference>
<name>A0A9W4WUP8_9GLOM</name>
<reference evidence="1" key="1">
    <citation type="submission" date="2022-08" db="EMBL/GenBank/DDBJ databases">
        <authorList>
            <person name="Kallberg Y."/>
            <person name="Tangrot J."/>
            <person name="Rosling A."/>
        </authorList>
    </citation>
    <scope>NUCLEOTIDE SEQUENCE</scope>
    <source>
        <strain evidence="1">Wild A</strain>
    </source>
</reference>
<comment type="caution">
    <text evidence="1">The sequence shown here is derived from an EMBL/GenBank/DDBJ whole genome shotgun (WGS) entry which is preliminary data.</text>
</comment>